<sequence length="429" mass="41808">MRACARPACQACIIGAMPERRDSTAGTTGEWTRRGDETRRAERRAHGGDAGRGADAGATRGPGAGRVEAAHDEPRRKEMDAQAPAIAAGDSDAGLSTIREAPRAAGSTTQGRAPGFSAAMARAGSRASGTPARRALALVLGAMFVGTCAMVYVVSRMSKETDGSKRDGEGASAEVAGPRAGGAAGASGGANAADAGDEAGVHAGDAAAGAGARGPGAGGGEWGATAGGVAPGGAARAGSGEVEWRGAASAGVNPGEGAGASVGGVEWRGAASAGVNPGGVERRAAAGASAGGVEWRGAAEVDGSGSPVVGEPAQAASGGESLWVPVAQADGEAAERRRKIAAQARALMGEPRLLACLLGHVTIGVGRRTALTGSVVVASDGEVVRASVRGGDGAVPASARACVAAELEKSRFLPGPQAQLTVPLRLEIQ</sequence>
<feature type="compositionally biased region" description="Basic and acidic residues" evidence="1">
    <location>
        <begin position="31"/>
        <end position="49"/>
    </location>
</feature>
<dbReference type="Proteomes" id="UP000199400">
    <property type="component" value="Unassembled WGS sequence"/>
</dbReference>
<dbReference type="AlphaFoldDB" id="A0A1I2BJP6"/>
<evidence type="ECO:0000256" key="2">
    <source>
        <dbReference type="SAM" id="Phobius"/>
    </source>
</evidence>
<name>A0A1I2BJP6_9BACT</name>
<keyword evidence="2" id="KW-0472">Membrane</keyword>
<gene>
    <name evidence="3" type="ORF">SAMN02745121_04721</name>
</gene>
<proteinExistence type="predicted"/>
<organism evidence="3 4">
    <name type="scientific">Nannocystis exedens</name>
    <dbReference type="NCBI Taxonomy" id="54"/>
    <lineage>
        <taxon>Bacteria</taxon>
        <taxon>Pseudomonadati</taxon>
        <taxon>Myxococcota</taxon>
        <taxon>Polyangia</taxon>
        <taxon>Nannocystales</taxon>
        <taxon>Nannocystaceae</taxon>
        <taxon>Nannocystis</taxon>
    </lineage>
</organism>
<dbReference type="EMBL" id="FOMX01000015">
    <property type="protein sequence ID" value="SFE56421.1"/>
    <property type="molecule type" value="Genomic_DNA"/>
</dbReference>
<protein>
    <submittedName>
        <fullName evidence="3">Uncharacterized protein</fullName>
    </submittedName>
</protein>
<evidence type="ECO:0000313" key="3">
    <source>
        <dbReference type="EMBL" id="SFE56421.1"/>
    </source>
</evidence>
<feature type="compositionally biased region" description="Low complexity" evidence="1">
    <location>
        <begin position="201"/>
        <end position="210"/>
    </location>
</feature>
<keyword evidence="2" id="KW-1133">Transmembrane helix</keyword>
<feature type="compositionally biased region" description="Basic and acidic residues" evidence="1">
    <location>
        <begin position="159"/>
        <end position="169"/>
    </location>
</feature>
<accession>A0A1I2BJP6</accession>
<feature type="region of interest" description="Disordered" evidence="1">
    <location>
        <begin position="19"/>
        <end position="95"/>
    </location>
</feature>
<evidence type="ECO:0000256" key="1">
    <source>
        <dbReference type="SAM" id="MobiDB-lite"/>
    </source>
</evidence>
<feature type="compositionally biased region" description="Gly residues" evidence="1">
    <location>
        <begin position="211"/>
        <end position="225"/>
    </location>
</feature>
<reference evidence="4" key="1">
    <citation type="submission" date="2016-10" db="EMBL/GenBank/DDBJ databases">
        <authorList>
            <person name="Varghese N."/>
            <person name="Submissions S."/>
        </authorList>
    </citation>
    <scope>NUCLEOTIDE SEQUENCE [LARGE SCALE GENOMIC DNA]</scope>
    <source>
        <strain evidence="4">ATCC 25963</strain>
    </source>
</reference>
<feature type="region of interest" description="Disordered" evidence="1">
    <location>
        <begin position="159"/>
        <end position="225"/>
    </location>
</feature>
<feature type="transmembrane region" description="Helical" evidence="2">
    <location>
        <begin position="135"/>
        <end position="155"/>
    </location>
</feature>
<keyword evidence="2" id="KW-0812">Transmembrane</keyword>
<dbReference type="STRING" id="54.SAMN02745121_04721"/>
<feature type="compositionally biased region" description="Basic and acidic residues" evidence="1">
    <location>
        <begin position="68"/>
        <end position="80"/>
    </location>
</feature>
<keyword evidence="4" id="KW-1185">Reference proteome</keyword>
<feature type="compositionally biased region" description="Gly residues" evidence="1">
    <location>
        <begin position="179"/>
        <end position="188"/>
    </location>
</feature>
<evidence type="ECO:0000313" key="4">
    <source>
        <dbReference type="Proteomes" id="UP000199400"/>
    </source>
</evidence>